<accession>A0A2U2N913</accession>
<comment type="caution">
    <text evidence="1">The sequence shown here is derived from an EMBL/GenBank/DDBJ whole genome shotgun (WGS) entry which is preliminary data.</text>
</comment>
<protein>
    <submittedName>
        <fullName evidence="1">Uncharacterized protein</fullName>
    </submittedName>
</protein>
<dbReference type="RefSeq" id="WP_109057061.1">
    <property type="nucleotide sequence ID" value="NZ_QFFM01000012.1"/>
</dbReference>
<name>A0A2U2N913_9BIFI</name>
<dbReference type="EMBL" id="QFFM01000012">
    <property type="protein sequence ID" value="PWG65592.1"/>
    <property type="molecule type" value="Genomic_DNA"/>
</dbReference>
<gene>
    <name evidence="1" type="ORF">DF196_06560</name>
</gene>
<evidence type="ECO:0000313" key="1">
    <source>
        <dbReference type="EMBL" id="PWG65592.1"/>
    </source>
</evidence>
<proteinExistence type="predicted"/>
<evidence type="ECO:0000313" key="2">
    <source>
        <dbReference type="Proteomes" id="UP000245876"/>
    </source>
</evidence>
<dbReference type="AlphaFoldDB" id="A0A2U2N913"/>
<sequence length="272" mass="30584">MKSMTRDSYLLLFRLRLDVGRSVGTAAACRPLEERDYIEYVRDVPTLTGAGFGYATGLLDDPRTMPLTAKRAIAEDDYLRDRLSCLFEDDPDPKVRVAIFGPVAMEDIDPPTSPDGLRTDTVYGFPDLDRLPTTWVVRHLAGGFSPDHPVVIRHDDWDGTLVDSLQPTALRRRGDVYRYATEAAKRDFERMTETEHVIGIMRDGLPFPDWTIWTRKAADGRLMRVEAQRGADGPRTGATVVRDTDGHVTGLEWEGRTYSDPETLAAEWGRLA</sequence>
<keyword evidence="2" id="KW-1185">Reference proteome</keyword>
<dbReference type="OrthoDB" id="3192968at2"/>
<organism evidence="1 2">
    <name type="scientific">Bifidobacterium callitrichidarum</name>
    <dbReference type="NCBI Taxonomy" id="2052941"/>
    <lineage>
        <taxon>Bacteria</taxon>
        <taxon>Bacillati</taxon>
        <taxon>Actinomycetota</taxon>
        <taxon>Actinomycetes</taxon>
        <taxon>Bifidobacteriales</taxon>
        <taxon>Bifidobacteriaceae</taxon>
        <taxon>Bifidobacterium</taxon>
    </lineage>
</organism>
<reference evidence="1 2" key="1">
    <citation type="journal article" date="2018" name="Int. J. Syst. Evol. Microbiol.">
        <title>Bifidobacterium callitrichidarum sp. nov. from the faeces of the emperor tamarin (Saguinus imperator).</title>
        <authorList>
            <person name="Modesto M."/>
            <person name="Michelini S."/>
            <person name="Sansosti M.C."/>
            <person name="De Filippo C."/>
            <person name="Cavalieri D."/>
            <person name="Qvirist L."/>
            <person name="Andlid T."/>
            <person name="Spiezio C."/>
            <person name="Sandri C."/>
            <person name="Pascarelli S."/>
            <person name="Sgorbati B."/>
            <person name="Mattarelli P."/>
        </authorList>
    </citation>
    <scope>NUCLEOTIDE SEQUENCE [LARGE SCALE GENOMIC DNA]</scope>
    <source>
        <strain evidence="1 2">TRI 5</strain>
    </source>
</reference>
<dbReference type="Proteomes" id="UP000245876">
    <property type="component" value="Unassembled WGS sequence"/>
</dbReference>